<evidence type="ECO:0000256" key="1">
    <source>
        <dbReference type="SAM" id="MobiDB-lite"/>
    </source>
</evidence>
<feature type="region of interest" description="Disordered" evidence="1">
    <location>
        <begin position="34"/>
        <end position="87"/>
    </location>
</feature>
<accession>A0A934IVA6</accession>
<organism evidence="2 3">
    <name type="scientific">Devosia sediminis</name>
    <dbReference type="NCBI Taxonomy" id="2798801"/>
    <lineage>
        <taxon>Bacteria</taxon>
        <taxon>Pseudomonadati</taxon>
        <taxon>Pseudomonadota</taxon>
        <taxon>Alphaproteobacteria</taxon>
        <taxon>Hyphomicrobiales</taxon>
        <taxon>Devosiaceae</taxon>
        <taxon>Devosia</taxon>
    </lineage>
</organism>
<dbReference type="AlphaFoldDB" id="A0A934IVA6"/>
<keyword evidence="3" id="KW-1185">Reference proteome</keyword>
<comment type="caution">
    <text evidence="2">The sequence shown here is derived from an EMBL/GenBank/DDBJ whole genome shotgun (WGS) entry which is preliminary data.</text>
</comment>
<dbReference type="EMBL" id="JAEKMH010000001">
    <property type="protein sequence ID" value="MBJ3783746.1"/>
    <property type="molecule type" value="Genomic_DNA"/>
</dbReference>
<gene>
    <name evidence="2" type="ORF">JEQ47_03345</name>
</gene>
<reference evidence="2" key="1">
    <citation type="submission" date="2020-12" db="EMBL/GenBank/DDBJ databases">
        <title>Devosia sp. MSA67 isolated from Mo River.</title>
        <authorList>
            <person name="Ma F."/>
            <person name="Zi Z."/>
        </authorList>
    </citation>
    <scope>NUCLEOTIDE SEQUENCE</scope>
    <source>
        <strain evidence="2">MSA67</strain>
    </source>
</reference>
<proteinExistence type="predicted"/>
<dbReference type="RefSeq" id="WP_198874971.1">
    <property type="nucleotide sequence ID" value="NZ_JAEKMH010000001.1"/>
</dbReference>
<protein>
    <submittedName>
        <fullName evidence="2">Uncharacterized protein</fullName>
    </submittedName>
</protein>
<sequence length="87" mass="9655">MQSPSDKQDEVHFLAEEFDIAPVKAAALVTEDEDEALQLAAHEHQRTEDPFGENPVPISPEERHVPGDGGMQKSVLRRRNDRGRAGP</sequence>
<evidence type="ECO:0000313" key="3">
    <source>
        <dbReference type="Proteomes" id="UP000602124"/>
    </source>
</evidence>
<name>A0A934IVA6_9HYPH</name>
<dbReference type="Proteomes" id="UP000602124">
    <property type="component" value="Unassembled WGS sequence"/>
</dbReference>
<evidence type="ECO:0000313" key="2">
    <source>
        <dbReference type="EMBL" id="MBJ3783746.1"/>
    </source>
</evidence>